<reference evidence="1" key="1">
    <citation type="submission" date="2020-01" db="EMBL/GenBank/DDBJ databases">
        <authorList>
            <person name="Meier V. D."/>
            <person name="Meier V D."/>
        </authorList>
    </citation>
    <scope>NUCLEOTIDE SEQUENCE</scope>
    <source>
        <strain evidence="1">HLG_WM_MAG_01</strain>
    </source>
</reference>
<proteinExistence type="predicted"/>
<gene>
    <name evidence="1" type="ORF">HELGO_WM20994</name>
</gene>
<dbReference type="AlphaFoldDB" id="A0A6S6U5I2"/>
<evidence type="ECO:0000313" key="1">
    <source>
        <dbReference type="EMBL" id="CAA6824520.1"/>
    </source>
</evidence>
<accession>A0A6S6U5I2</accession>
<protein>
    <submittedName>
        <fullName evidence="1">Uncharacterized protein</fullName>
    </submittedName>
</protein>
<name>A0A6S6U5I2_9BACT</name>
<dbReference type="EMBL" id="CACVAS010000120">
    <property type="protein sequence ID" value="CAA6824520.1"/>
    <property type="molecule type" value="Genomic_DNA"/>
</dbReference>
<organism evidence="1">
    <name type="scientific">uncultured Sulfurovum sp</name>
    <dbReference type="NCBI Taxonomy" id="269237"/>
    <lineage>
        <taxon>Bacteria</taxon>
        <taxon>Pseudomonadati</taxon>
        <taxon>Campylobacterota</taxon>
        <taxon>Epsilonproteobacteria</taxon>
        <taxon>Campylobacterales</taxon>
        <taxon>Sulfurovaceae</taxon>
        <taxon>Sulfurovum</taxon>
        <taxon>environmental samples</taxon>
    </lineage>
</organism>
<sequence length="130" mass="15307">MYRLNSKKIENKLLTRGNNMSISRWENEGLTRAQGKWIGEWMNLYLYLEQHDQQIVGRFKSSQLVGSFVAENVLRGEWTHGPTGLRNQFEIIFSSDYNYIIGGFWDRKSGYAYSREKNIKGYRDGYSPNH</sequence>